<dbReference type="Proteomes" id="UP000190648">
    <property type="component" value="Unassembled WGS sequence"/>
</dbReference>
<dbReference type="NCBIfam" id="NF000801">
    <property type="entry name" value="PRK00055.1-3"/>
    <property type="match status" value="1"/>
</dbReference>
<name>A0A1V4K5C4_PATFA</name>
<keyword evidence="8" id="KW-0862">Zinc</keyword>
<dbReference type="GO" id="GO:0005634">
    <property type="term" value="C:nucleus"/>
    <property type="evidence" value="ECO:0007669"/>
    <property type="project" value="TreeGrafter"/>
</dbReference>
<dbReference type="GO" id="GO:0042781">
    <property type="term" value="F:3'-tRNA processing endoribonuclease activity"/>
    <property type="evidence" value="ECO:0007669"/>
    <property type="project" value="TreeGrafter"/>
</dbReference>
<dbReference type="STRING" id="372326.A0A1V4K5C4"/>
<gene>
    <name evidence="10" type="primary">ELAC1</name>
    <name evidence="10" type="ORF">AV530_000412</name>
</gene>
<reference evidence="10 11" key="1">
    <citation type="submission" date="2016-02" db="EMBL/GenBank/DDBJ databases">
        <title>Band-tailed pigeon sequencing and assembly.</title>
        <authorList>
            <person name="Soares A.E."/>
            <person name="Novak B.J."/>
            <person name="Rice E.S."/>
            <person name="O'Connell B."/>
            <person name="Chang D."/>
            <person name="Weber S."/>
            <person name="Shapiro B."/>
        </authorList>
    </citation>
    <scope>NUCLEOTIDE SEQUENCE [LARGE SCALE GENOMIC DNA]</scope>
    <source>
        <strain evidence="10">BTP2013</strain>
        <tissue evidence="10">Blood</tissue>
    </source>
</reference>
<evidence type="ECO:0000313" key="10">
    <source>
        <dbReference type="EMBL" id="OPJ79581.1"/>
    </source>
</evidence>
<evidence type="ECO:0000256" key="1">
    <source>
        <dbReference type="ARBA" id="ARBA00001947"/>
    </source>
</evidence>
<evidence type="ECO:0000259" key="9">
    <source>
        <dbReference type="Pfam" id="PF12706"/>
    </source>
</evidence>
<accession>A0A1V4K5C4</accession>
<evidence type="ECO:0000256" key="3">
    <source>
        <dbReference type="ARBA" id="ARBA00022694"/>
    </source>
</evidence>
<comment type="cofactor">
    <cofactor evidence="1">
        <name>Zn(2+)</name>
        <dbReference type="ChEBI" id="CHEBI:29105"/>
    </cofactor>
</comment>
<evidence type="ECO:0000256" key="6">
    <source>
        <dbReference type="ARBA" id="ARBA00022759"/>
    </source>
</evidence>
<dbReference type="PANTHER" id="PTHR46018">
    <property type="entry name" value="ZINC PHOSPHODIESTERASE ELAC PROTEIN 1"/>
    <property type="match status" value="1"/>
</dbReference>
<dbReference type="HAMAP" id="MF_01818">
    <property type="entry name" value="RNase_Z_BN"/>
    <property type="match status" value="1"/>
</dbReference>
<dbReference type="Pfam" id="PF12706">
    <property type="entry name" value="Lactamase_B_2"/>
    <property type="match status" value="1"/>
</dbReference>
<evidence type="ECO:0000256" key="5">
    <source>
        <dbReference type="ARBA" id="ARBA00022723"/>
    </source>
</evidence>
<keyword evidence="11" id="KW-1185">Reference proteome</keyword>
<dbReference type="GO" id="GO:0046872">
    <property type="term" value="F:metal ion binding"/>
    <property type="evidence" value="ECO:0007669"/>
    <property type="project" value="UniProtKB-KW"/>
</dbReference>
<dbReference type="AlphaFoldDB" id="A0A1V4K5C4"/>
<evidence type="ECO:0000256" key="4">
    <source>
        <dbReference type="ARBA" id="ARBA00022722"/>
    </source>
</evidence>
<evidence type="ECO:0000256" key="2">
    <source>
        <dbReference type="ARBA" id="ARBA00011738"/>
    </source>
</evidence>
<dbReference type="OrthoDB" id="527344at2759"/>
<dbReference type="Gene3D" id="3.60.15.10">
    <property type="entry name" value="Ribonuclease Z/Hydroxyacylglutathione hydrolase-like"/>
    <property type="match status" value="1"/>
</dbReference>
<keyword evidence="6" id="KW-0255">Endonuclease</keyword>
<dbReference type="CDD" id="cd07717">
    <property type="entry name" value="RNaseZ_ZiPD-like_MBL-fold"/>
    <property type="match status" value="1"/>
</dbReference>
<feature type="domain" description="Metallo-beta-lactamase" evidence="9">
    <location>
        <begin position="281"/>
        <end position="352"/>
    </location>
</feature>
<comment type="subunit">
    <text evidence="2">Homodimer.</text>
</comment>
<dbReference type="InterPro" id="IPR013471">
    <property type="entry name" value="RNase_Z/BN"/>
</dbReference>
<evidence type="ECO:0000313" key="11">
    <source>
        <dbReference type="Proteomes" id="UP000190648"/>
    </source>
</evidence>
<dbReference type="NCBIfam" id="TIGR02651">
    <property type="entry name" value="RNase_Z"/>
    <property type="match status" value="1"/>
</dbReference>
<keyword evidence="3" id="KW-0819">tRNA processing</keyword>
<organism evidence="10 11">
    <name type="scientific">Patagioenas fasciata monilis</name>
    <dbReference type="NCBI Taxonomy" id="372326"/>
    <lineage>
        <taxon>Eukaryota</taxon>
        <taxon>Metazoa</taxon>
        <taxon>Chordata</taxon>
        <taxon>Craniata</taxon>
        <taxon>Vertebrata</taxon>
        <taxon>Euteleostomi</taxon>
        <taxon>Archelosauria</taxon>
        <taxon>Archosauria</taxon>
        <taxon>Dinosauria</taxon>
        <taxon>Saurischia</taxon>
        <taxon>Theropoda</taxon>
        <taxon>Coelurosauria</taxon>
        <taxon>Aves</taxon>
        <taxon>Neognathae</taxon>
        <taxon>Neoaves</taxon>
        <taxon>Columbimorphae</taxon>
        <taxon>Columbiformes</taxon>
        <taxon>Columbidae</taxon>
        <taxon>Patagioenas</taxon>
    </lineage>
</organism>
<evidence type="ECO:0000256" key="8">
    <source>
        <dbReference type="ARBA" id="ARBA00022833"/>
    </source>
</evidence>
<proteinExistence type="inferred from homology"/>
<dbReference type="Pfam" id="PF23023">
    <property type="entry name" value="Anti-Pycsar_Apyc1"/>
    <property type="match status" value="1"/>
</dbReference>
<dbReference type="PANTHER" id="PTHR46018:SF2">
    <property type="entry name" value="ZINC PHOSPHODIESTERASE ELAC PROTEIN 1"/>
    <property type="match status" value="1"/>
</dbReference>
<keyword evidence="4" id="KW-0540">Nuclease</keyword>
<dbReference type="InterPro" id="IPR036866">
    <property type="entry name" value="RibonucZ/Hydroxyglut_hydro"/>
</dbReference>
<dbReference type="EMBL" id="LSYS01004391">
    <property type="protein sequence ID" value="OPJ79581.1"/>
    <property type="molecule type" value="Genomic_DNA"/>
</dbReference>
<keyword evidence="5" id="KW-0479">Metal-binding</keyword>
<protein>
    <submittedName>
        <fullName evidence="10">Zinc phosphodiesterase ELAC protein 1</fullName>
    </submittedName>
</protein>
<sequence length="399" mass="44373">MSRWFSKPKPKRRFTRRSASNGFPVEAEIHLKTRWRADVFKMSMDITFLGTGSAYPSPTRGASALVLRREGECWLFDCGEGTQTQFMRSHLRAGRITKIFITHLHGDHIFGLPGLLCTLSLQVNPDPSKPPLDIYGPLGLRCFIRKSLELSHSQLLFPYVVHELVPTPDQCPAEEFRDFSCLDEVSQVAQGRILHLDPVENSYLLLEDEQLVVKAFRLFHRIPSFGFVVEEKPRPGKLNVQKLKDLGVQPGPLYGKLKNGTSIVLENGVTISPSDVLENAIPGRKICILGDCSGTVGDAAAKLCYGADVLVHEATLDDTQEEKAREHGHSTPRMAAAWAKRCKAEKLVLTHFSQRYKPGGDGDADVAEMKRQAESGLDGQEVTLAEDLMTIEIPMKKGK</sequence>
<evidence type="ECO:0000256" key="7">
    <source>
        <dbReference type="ARBA" id="ARBA00022801"/>
    </source>
</evidence>
<dbReference type="InterPro" id="IPR001279">
    <property type="entry name" value="Metallo-B-lactamas"/>
</dbReference>
<dbReference type="SUPFAM" id="SSF56281">
    <property type="entry name" value="Metallo-hydrolase/oxidoreductase"/>
    <property type="match status" value="1"/>
</dbReference>
<keyword evidence="7" id="KW-0378">Hydrolase</keyword>
<comment type="caution">
    <text evidence="10">The sequence shown here is derived from an EMBL/GenBank/DDBJ whole genome shotgun (WGS) entry which is preliminary data.</text>
</comment>